<feature type="transmembrane region" description="Helical" evidence="2">
    <location>
        <begin position="31"/>
        <end position="52"/>
    </location>
</feature>
<dbReference type="GO" id="GO:0000064">
    <property type="term" value="F:L-ornithine transmembrane transporter activity"/>
    <property type="evidence" value="ECO:0007669"/>
    <property type="project" value="TreeGrafter"/>
</dbReference>
<feature type="transmembrane region" description="Helical" evidence="2">
    <location>
        <begin position="157"/>
        <end position="176"/>
    </location>
</feature>
<proteinExistence type="predicted"/>
<dbReference type="Pfam" id="PF13906">
    <property type="entry name" value="AA_permease_C"/>
    <property type="match status" value="1"/>
</dbReference>
<accession>A0A8S1CLY6</accession>
<feature type="transmembrane region" description="Helical" evidence="2">
    <location>
        <begin position="320"/>
        <end position="343"/>
    </location>
</feature>
<keyword evidence="2" id="KW-0812">Transmembrane</keyword>
<dbReference type="InterPro" id="IPR029485">
    <property type="entry name" value="CAT_C"/>
</dbReference>
<dbReference type="GO" id="GO:0005886">
    <property type="term" value="C:plasma membrane"/>
    <property type="evidence" value="ECO:0007669"/>
    <property type="project" value="TreeGrafter"/>
</dbReference>
<feature type="transmembrane region" description="Helical" evidence="2">
    <location>
        <begin position="482"/>
        <end position="503"/>
    </location>
</feature>
<protein>
    <recommendedName>
        <fullName evidence="3">Cationic amino acid transporter C-terminal domain-containing protein</fullName>
    </recommendedName>
</protein>
<feature type="transmembrane region" description="Helical" evidence="2">
    <location>
        <begin position="542"/>
        <end position="563"/>
    </location>
</feature>
<keyword evidence="2" id="KW-1133">Transmembrane helix</keyword>
<organism evidence="4 5">
    <name type="scientific">Cloeon dipterum</name>
    <dbReference type="NCBI Taxonomy" id="197152"/>
    <lineage>
        <taxon>Eukaryota</taxon>
        <taxon>Metazoa</taxon>
        <taxon>Ecdysozoa</taxon>
        <taxon>Arthropoda</taxon>
        <taxon>Hexapoda</taxon>
        <taxon>Insecta</taxon>
        <taxon>Pterygota</taxon>
        <taxon>Palaeoptera</taxon>
        <taxon>Ephemeroptera</taxon>
        <taxon>Pisciforma</taxon>
        <taxon>Baetidae</taxon>
        <taxon>Cloeon</taxon>
    </lineage>
</organism>
<comment type="caution">
    <text evidence="4">The sequence shown here is derived from an EMBL/GenBank/DDBJ whole genome shotgun (WGS) entry which is preliminary data.</text>
</comment>
<gene>
    <name evidence="4" type="ORF">CLODIP_2_CD01563</name>
</gene>
<evidence type="ECO:0000259" key="3">
    <source>
        <dbReference type="Pfam" id="PF13906"/>
    </source>
</evidence>
<dbReference type="Proteomes" id="UP000494165">
    <property type="component" value="Unassembled WGS sequence"/>
</dbReference>
<dbReference type="AlphaFoldDB" id="A0A8S1CLY6"/>
<dbReference type="PANTHER" id="PTHR43243">
    <property type="entry name" value="INNER MEMBRANE TRANSPORTER YGJI-RELATED"/>
    <property type="match status" value="1"/>
</dbReference>
<feature type="transmembrane region" description="Helical" evidence="2">
    <location>
        <begin position="457"/>
        <end position="476"/>
    </location>
</feature>
<feature type="transmembrane region" description="Helical" evidence="2">
    <location>
        <begin position="272"/>
        <end position="295"/>
    </location>
</feature>
<feature type="transmembrane region" description="Helical" evidence="2">
    <location>
        <begin position="58"/>
        <end position="80"/>
    </location>
</feature>
<dbReference type="GO" id="GO:0061459">
    <property type="term" value="F:L-arginine transmembrane transporter activity"/>
    <property type="evidence" value="ECO:0007669"/>
    <property type="project" value="TreeGrafter"/>
</dbReference>
<dbReference type="GO" id="GO:0097638">
    <property type="term" value="P:L-arginine import across plasma membrane"/>
    <property type="evidence" value="ECO:0007669"/>
    <property type="project" value="TreeGrafter"/>
</dbReference>
<name>A0A8S1CLY6_9INSE</name>
<dbReference type="EMBL" id="CADEPI010000024">
    <property type="protein sequence ID" value="CAB3366253.1"/>
    <property type="molecule type" value="Genomic_DNA"/>
</dbReference>
<evidence type="ECO:0000313" key="5">
    <source>
        <dbReference type="Proteomes" id="UP000494165"/>
    </source>
</evidence>
<dbReference type="PANTHER" id="PTHR43243:SF105">
    <property type="entry name" value="CATIONIC AMINO ACID TRANSPORTER C-TERMINAL DOMAIN-CONTAINING PROTEIN"/>
    <property type="match status" value="1"/>
</dbReference>
<keyword evidence="5" id="KW-1185">Reference proteome</keyword>
<dbReference type="Gene3D" id="1.20.1740.10">
    <property type="entry name" value="Amino acid/polyamine transporter I"/>
    <property type="match status" value="1"/>
</dbReference>
<evidence type="ECO:0000256" key="1">
    <source>
        <dbReference type="SAM" id="MobiDB-lite"/>
    </source>
</evidence>
<dbReference type="GO" id="GO:0015189">
    <property type="term" value="F:L-lysine transmembrane transporter activity"/>
    <property type="evidence" value="ECO:0007669"/>
    <property type="project" value="TreeGrafter"/>
</dbReference>
<feature type="transmembrane region" description="Helical" evidence="2">
    <location>
        <begin position="371"/>
        <end position="388"/>
    </location>
</feature>
<dbReference type="OrthoDB" id="10690815at2759"/>
<feature type="transmembrane region" description="Helical" evidence="2">
    <location>
        <begin position="394"/>
        <end position="414"/>
    </location>
</feature>
<evidence type="ECO:0000313" key="4">
    <source>
        <dbReference type="EMBL" id="CAB3366253.1"/>
    </source>
</evidence>
<keyword evidence="2" id="KW-0472">Membrane</keyword>
<feature type="transmembrane region" description="Helical" evidence="2">
    <location>
        <begin position="92"/>
        <end position="113"/>
    </location>
</feature>
<feature type="transmembrane region" description="Helical" evidence="2">
    <location>
        <begin position="188"/>
        <end position="205"/>
    </location>
</feature>
<feature type="transmembrane region" description="Helical" evidence="2">
    <location>
        <begin position="229"/>
        <end position="252"/>
    </location>
</feature>
<sequence length="1021" mass="110189">MKICKKLFRPRAPTTIEPAEKGLRGLYLVDLISDSIGGPLGLGVFVLLGYVARTAGPAVVLAVTFAAIVAGIAGACYAELGSTCRKTGATAAFALNLAGAGELVAFLVTWNLIADLAIGAAAAARSIRATIDVVSNNTLSGYFDEVASLDSEFTANYVDFLALVIPIVATIACSVFREYMLPRVAGTLFSLVMFLYMIFGGAFVADNSNWYISPICNEPSVCDGRGDGYFLPFGITSVFQGACILIVSFIDLGKGAYPRRSLLSNKESLPPISVLTGYITGFVFLFFVGLIVTMMKGYDLLETVPEVVDVFNEIPYHEGIWIVAVGAIMILSFTVETFAYTIAGELNTLSNEGAIFQFLGNVDIFGKRRPFYGVLTIGISSGLIGAFFSEAQLAQMISIGTVVSFGLIMSVSIIKRCEYNAHVGEKTSIGSVVKQFLMCKKLDGPTQATSYAAKIATIFYSIVCLGIGGLVAHFPAEIGLGSVWAVVTLIVLSVLALYTLVVIELQPTRKNTSAFQVPFFPFFQALGILFTSFLIMNMHVWAWYRLAAWSAFGLLVYMINWCVQPDRSVRPKGKSGSNSDVSAAALVASKSSISTKSKTSDQDAELNETIVREQQWKPEDLRRNGWLPTGESDISIGLIDIDTQSFASESVKTQDETSAIVEVTLPEIVVSEMLQGTADSTPTLSRHEDTPEFYARQLDDMFTFDVPADTDSHCGSSMAGDSVIEVHAVPGSPASPRVDQDTGESPPDAETGESPAEPSEARSVHFETAASMSSDDEMIENNSELLQAEDEVVVAPSSPRPPPLPPATVLISTHLTARSRSIVEPLAHVVPEPPEVEENENTSHLNDFQLELRNTLKMRNQKMIDGIDNQVLNVNEGIEIFGGRRSRNTSISQPPGEDAEVPVMKAGKFENHAFVEKLDSILKDQMSGADKRGPRAKVYKQKRVVLQELANSKQDVPIKLSSAELLSAKSKLRTSTGESSSLAGDLNSRNSRKVRISEPVIVASKVTKSLEALSTNVVIIE</sequence>
<feature type="region of interest" description="Disordered" evidence="1">
    <location>
        <begin position="728"/>
        <end position="764"/>
    </location>
</feature>
<feature type="domain" description="Cationic amino acid transporter C-terminal" evidence="3">
    <location>
        <begin position="515"/>
        <end position="558"/>
    </location>
</feature>
<reference evidence="4 5" key="1">
    <citation type="submission" date="2020-04" db="EMBL/GenBank/DDBJ databases">
        <authorList>
            <person name="Alioto T."/>
            <person name="Alioto T."/>
            <person name="Gomez Garrido J."/>
        </authorList>
    </citation>
    <scope>NUCLEOTIDE SEQUENCE [LARGE SCALE GENOMIC DNA]</scope>
</reference>
<evidence type="ECO:0000256" key="2">
    <source>
        <dbReference type="SAM" id="Phobius"/>
    </source>
</evidence>
<feature type="transmembrane region" description="Helical" evidence="2">
    <location>
        <begin position="515"/>
        <end position="536"/>
    </location>
</feature>